<proteinExistence type="predicted"/>
<name>A0AAE1QB62_9EUCA</name>
<gene>
    <name evidence="1" type="ORF">Pmani_007309</name>
</gene>
<keyword evidence="2" id="KW-1185">Reference proteome</keyword>
<protein>
    <submittedName>
        <fullName evidence="1">Uncharacterized protein</fullName>
    </submittedName>
</protein>
<comment type="caution">
    <text evidence="1">The sequence shown here is derived from an EMBL/GenBank/DDBJ whole genome shotgun (WGS) entry which is preliminary data.</text>
</comment>
<sequence>MGRCYDHPTPLSFQQRLKLYIMGKDTAVLASNTNTSEIETTPMIASGIQEFVGSSHDRSDLSSFPEIDSSLTSDVFTQDLGTFVDDIDDENIEPEFTFPETEAIDHFLGFVVHKFQSKYPDLGNVLQDTANNSNWDTYITRGGLKVMKPQFGECFLRLEGCFREYHGFNILTRREGSHRECVAATYDTHWHSDGSS</sequence>
<dbReference type="AlphaFoldDB" id="A0AAE1QB62"/>
<accession>A0AAE1QB62</accession>
<dbReference type="Proteomes" id="UP001292094">
    <property type="component" value="Unassembled WGS sequence"/>
</dbReference>
<evidence type="ECO:0000313" key="1">
    <source>
        <dbReference type="EMBL" id="KAK4321927.1"/>
    </source>
</evidence>
<evidence type="ECO:0000313" key="2">
    <source>
        <dbReference type="Proteomes" id="UP001292094"/>
    </source>
</evidence>
<reference evidence="1" key="1">
    <citation type="submission" date="2023-11" db="EMBL/GenBank/DDBJ databases">
        <title>Genome assemblies of two species of porcelain crab, Petrolisthes cinctipes and Petrolisthes manimaculis (Anomura: Porcellanidae).</title>
        <authorList>
            <person name="Angst P."/>
        </authorList>
    </citation>
    <scope>NUCLEOTIDE SEQUENCE</scope>
    <source>
        <strain evidence="1">PB745_02</strain>
        <tissue evidence="1">Gill</tissue>
    </source>
</reference>
<organism evidence="1 2">
    <name type="scientific">Petrolisthes manimaculis</name>
    <dbReference type="NCBI Taxonomy" id="1843537"/>
    <lineage>
        <taxon>Eukaryota</taxon>
        <taxon>Metazoa</taxon>
        <taxon>Ecdysozoa</taxon>
        <taxon>Arthropoda</taxon>
        <taxon>Crustacea</taxon>
        <taxon>Multicrustacea</taxon>
        <taxon>Malacostraca</taxon>
        <taxon>Eumalacostraca</taxon>
        <taxon>Eucarida</taxon>
        <taxon>Decapoda</taxon>
        <taxon>Pleocyemata</taxon>
        <taxon>Anomura</taxon>
        <taxon>Galatheoidea</taxon>
        <taxon>Porcellanidae</taxon>
        <taxon>Petrolisthes</taxon>
    </lineage>
</organism>
<dbReference type="EMBL" id="JAWZYT010000553">
    <property type="protein sequence ID" value="KAK4321927.1"/>
    <property type="molecule type" value="Genomic_DNA"/>
</dbReference>